<accession>A0A9W4SLM0</accession>
<dbReference type="Proteomes" id="UP001153678">
    <property type="component" value="Unassembled WGS sequence"/>
</dbReference>
<dbReference type="AlphaFoldDB" id="A0A9W4SLM0"/>
<keyword evidence="2" id="KW-1185">Reference proteome</keyword>
<comment type="caution">
    <text evidence="1">The sequence shown here is derived from an EMBL/GenBank/DDBJ whole genome shotgun (WGS) entry which is preliminary data.</text>
</comment>
<reference evidence="1" key="1">
    <citation type="submission" date="2022-08" db="EMBL/GenBank/DDBJ databases">
        <authorList>
            <person name="Kallberg Y."/>
            <person name="Tangrot J."/>
            <person name="Rosling A."/>
        </authorList>
    </citation>
    <scope>NUCLEOTIDE SEQUENCE</scope>
    <source>
        <strain evidence="1">Wild A</strain>
    </source>
</reference>
<organism evidence="1 2">
    <name type="scientific">Funneliformis geosporum</name>
    <dbReference type="NCBI Taxonomy" id="1117311"/>
    <lineage>
        <taxon>Eukaryota</taxon>
        <taxon>Fungi</taxon>
        <taxon>Fungi incertae sedis</taxon>
        <taxon>Mucoromycota</taxon>
        <taxon>Glomeromycotina</taxon>
        <taxon>Glomeromycetes</taxon>
        <taxon>Glomerales</taxon>
        <taxon>Glomeraceae</taxon>
        <taxon>Funneliformis</taxon>
    </lineage>
</organism>
<gene>
    <name evidence="1" type="ORF">FWILDA_LOCUS6270</name>
</gene>
<dbReference type="OrthoDB" id="2382571at2759"/>
<feature type="non-terminal residue" evidence="1">
    <location>
        <position position="1"/>
    </location>
</feature>
<evidence type="ECO:0000313" key="1">
    <source>
        <dbReference type="EMBL" id="CAI2173802.1"/>
    </source>
</evidence>
<protein>
    <submittedName>
        <fullName evidence="1">19261_t:CDS:1</fullName>
    </submittedName>
</protein>
<proteinExistence type="predicted"/>
<name>A0A9W4SLM0_9GLOM</name>
<evidence type="ECO:0000313" key="2">
    <source>
        <dbReference type="Proteomes" id="UP001153678"/>
    </source>
</evidence>
<dbReference type="EMBL" id="CAMKVN010001116">
    <property type="protein sequence ID" value="CAI2173802.1"/>
    <property type="molecule type" value="Genomic_DNA"/>
</dbReference>
<sequence length="76" mass="9118">RQELCKEIVMKLLGLPSDIHRPYFLKTYDHPLGLELDIYYPQYGFAIEVQGIQHECFHAFFHKNQNNFENNLHKIN</sequence>